<keyword evidence="10" id="KW-0813">Transport</keyword>
<dbReference type="Proteomes" id="UP000422989">
    <property type="component" value="Chromosome"/>
</dbReference>
<evidence type="ECO:0000256" key="6">
    <source>
        <dbReference type="ARBA" id="ARBA00023303"/>
    </source>
</evidence>
<dbReference type="EMBL" id="CP032550">
    <property type="protein sequence ID" value="QGU27864.1"/>
    <property type="molecule type" value="Genomic_DNA"/>
</dbReference>
<dbReference type="GO" id="GO:0062054">
    <property type="term" value="F:fluoride channel activity"/>
    <property type="evidence" value="ECO:0007669"/>
    <property type="project" value="UniProtKB-UniRule"/>
</dbReference>
<evidence type="ECO:0000313" key="11">
    <source>
        <dbReference type="EMBL" id="QGU27864.1"/>
    </source>
</evidence>
<protein>
    <recommendedName>
        <fullName evidence="10">Fluoride-specific ion channel FluC</fullName>
    </recommendedName>
</protein>
<dbReference type="InterPro" id="IPR003691">
    <property type="entry name" value="FluC"/>
</dbReference>
<evidence type="ECO:0000256" key="9">
    <source>
        <dbReference type="ARBA" id="ARBA00049940"/>
    </source>
</evidence>
<dbReference type="PANTHER" id="PTHR28259:SF1">
    <property type="entry name" value="FLUORIDE EXPORT PROTEIN 1-RELATED"/>
    <property type="match status" value="1"/>
</dbReference>
<keyword evidence="10" id="KW-0406">Ion transport</keyword>
<feature type="transmembrane region" description="Helical" evidence="10">
    <location>
        <begin position="98"/>
        <end position="119"/>
    </location>
</feature>
<dbReference type="OrthoDB" id="5148600at2"/>
<dbReference type="AlphaFoldDB" id="A0A6I6E164"/>
<dbReference type="KEGG" id="moj:D7D94_09475"/>
<dbReference type="GO" id="GO:0046872">
    <property type="term" value="F:metal ion binding"/>
    <property type="evidence" value="ECO:0007669"/>
    <property type="project" value="UniProtKB-KW"/>
</dbReference>
<comment type="catalytic activity">
    <reaction evidence="8">
        <text>fluoride(in) = fluoride(out)</text>
        <dbReference type="Rhea" id="RHEA:76159"/>
        <dbReference type="ChEBI" id="CHEBI:17051"/>
    </reaction>
    <physiologicalReaction direction="left-to-right" evidence="8">
        <dbReference type="Rhea" id="RHEA:76160"/>
    </physiologicalReaction>
</comment>
<evidence type="ECO:0000256" key="10">
    <source>
        <dbReference type="HAMAP-Rule" id="MF_00454"/>
    </source>
</evidence>
<proteinExistence type="inferred from homology"/>
<organism evidence="11 12">
    <name type="scientific">Microbacterium oryzae</name>
    <dbReference type="NCBI Taxonomy" id="743009"/>
    <lineage>
        <taxon>Bacteria</taxon>
        <taxon>Bacillati</taxon>
        <taxon>Actinomycetota</taxon>
        <taxon>Actinomycetes</taxon>
        <taxon>Micrococcales</taxon>
        <taxon>Microbacteriaceae</taxon>
        <taxon>Microbacterium</taxon>
    </lineage>
</organism>
<keyword evidence="10" id="KW-0915">Sodium</keyword>
<keyword evidence="2 10" id="KW-1003">Cell membrane</keyword>
<feature type="binding site" evidence="10">
    <location>
        <position position="73"/>
    </location>
    <ligand>
        <name>Na(+)</name>
        <dbReference type="ChEBI" id="CHEBI:29101"/>
        <note>structural</note>
    </ligand>
</feature>
<feature type="transmembrane region" description="Helical" evidence="10">
    <location>
        <begin position="33"/>
        <end position="51"/>
    </location>
</feature>
<evidence type="ECO:0000256" key="2">
    <source>
        <dbReference type="ARBA" id="ARBA00022475"/>
    </source>
</evidence>
<dbReference type="GO" id="GO:0005886">
    <property type="term" value="C:plasma membrane"/>
    <property type="evidence" value="ECO:0007669"/>
    <property type="project" value="UniProtKB-SubCell"/>
</dbReference>
<dbReference type="Pfam" id="PF02537">
    <property type="entry name" value="CRCB"/>
    <property type="match status" value="1"/>
</dbReference>
<accession>A0A6I6E164</accession>
<comment type="function">
    <text evidence="9 10">Fluoride-specific ion channel. Important for reducing fluoride concentration in the cell, thus reducing its toxicity.</text>
</comment>
<dbReference type="HAMAP" id="MF_00454">
    <property type="entry name" value="FluC"/>
    <property type="match status" value="1"/>
</dbReference>
<comment type="similarity">
    <text evidence="7 10">Belongs to the fluoride channel Fluc/FEX (TC 1.A.43) family.</text>
</comment>
<evidence type="ECO:0000256" key="7">
    <source>
        <dbReference type="ARBA" id="ARBA00035120"/>
    </source>
</evidence>
<feature type="transmembrane region" description="Helical" evidence="10">
    <location>
        <begin position="58"/>
        <end position="78"/>
    </location>
</feature>
<sequence length="120" mass="11856">MTLVALVAVGGGVGAGLRWLADVLLSRVVPRGFPWAILAVNVSGSFALGAVTGASIGWPWLTVLGTGLLGGYTTFSTVSLDAAAFWREGQVAKALLDVGGTFALCALAALAGLGLGGLAA</sequence>
<evidence type="ECO:0000256" key="4">
    <source>
        <dbReference type="ARBA" id="ARBA00022989"/>
    </source>
</evidence>
<dbReference type="GO" id="GO:0140114">
    <property type="term" value="P:cellular detoxification of fluoride"/>
    <property type="evidence" value="ECO:0007669"/>
    <property type="project" value="UniProtKB-UniRule"/>
</dbReference>
<gene>
    <name evidence="10" type="primary">fluC</name>
    <name evidence="10" type="synonym">crcB</name>
    <name evidence="11" type="ORF">D7D94_09475</name>
</gene>
<keyword evidence="6 10" id="KW-0407">Ion channel</keyword>
<evidence type="ECO:0000256" key="5">
    <source>
        <dbReference type="ARBA" id="ARBA00023136"/>
    </source>
</evidence>
<evidence type="ECO:0000256" key="3">
    <source>
        <dbReference type="ARBA" id="ARBA00022692"/>
    </source>
</evidence>
<comment type="subcellular location">
    <subcellularLocation>
        <location evidence="1 10">Cell membrane</location>
        <topology evidence="1 10">Multi-pass membrane protein</topology>
    </subcellularLocation>
</comment>
<dbReference type="RefSeq" id="WP_156242372.1">
    <property type="nucleotide sequence ID" value="NZ_BAAAZL010000004.1"/>
</dbReference>
<keyword evidence="5 10" id="KW-0472">Membrane</keyword>
<feature type="binding site" evidence="10">
    <location>
        <position position="70"/>
    </location>
    <ligand>
        <name>Na(+)</name>
        <dbReference type="ChEBI" id="CHEBI:29101"/>
        <note>structural</note>
    </ligand>
</feature>
<evidence type="ECO:0000313" key="12">
    <source>
        <dbReference type="Proteomes" id="UP000422989"/>
    </source>
</evidence>
<keyword evidence="4 10" id="KW-1133">Transmembrane helix</keyword>
<dbReference type="PANTHER" id="PTHR28259">
    <property type="entry name" value="FLUORIDE EXPORT PROTEIN 1-RELATED"/>
    <property type="match status" value="1"/>
</dbReference>
<evidence type="ECO:0000256" key="1">
    <source>
        <dbReference type="ARBA" id="ARBA00004651"/>
    </source>
</evidence>
<name>A0A6I6E164_9MICO</name>
<keyword evidence="12" id="KW-1185">Reference proteome</keyword>
<evidence type="ECO:0000256" key="8">
    <source>
        <dbReference type="ARBA" id="ARBA00035585"/>
    </source>
</evidence>
<keyword evidence="10" id="KW-0479">Metal-binding</keyword>
<reference evidence="11 12" key="1">
    <citation type="submission" date="2018-09" db="EMBL/GenBank/DDBJ databases">
        <title>Whole genome sequencing of Microbacterium oryzae strain MB-10T.</title>
        <authorList>
            <person name="Das S.K."/>
        </authorList>
    </citation>
    <scope>NUCLEOTIDE SEQUENCE [LARGE SCALE GENOMIC DNA]</scope>
    <source>
        <strain evidence="11 12">MB-10</strain>
    </source>
</reference>
<comment type="activity regulation">
    <text evidence="10">Na(+) is not transported, but it plays an essential structural role and its presence is essential for fluoride channel function.</text>
</comment>
<keyword evidence="3 10" id="KW-0812">Transmembrane</keyword>